<evidence type="ECO:0000313" key="3">
    <source>
        <dbReference type="EMBL" id="MFD1631042.1"/>
    </source>
</evidence>
<dbReference type="Gene3D" id="2.60.40.550">
    <property type="entry name" value="Ecotin"/>
    <property type="match status" value="1"/>
</dbReference>
<proteinExistence type="inferred from homology"/>
<feature type="chain" id="PRO_5045968883" evidence="2">
    <location>
        <begin position="23"/>
        <end position="165"/>
    </location>
</feature>
<organism evidence="3 4">
    <name type="scientific">Pseudopedobacter beijingensis</name>
    <dbReference type="NCBI Taxonomy" id="1207056"/>
    <lineage>
        <taxon>Bacteria</taxon>
        <taxon>Pseudomonadati</taxon>
        <taxon>Bacteroidota</taxon>
        <taxon>Sphingobacteriia</taxon>
        <taxon>Sphingobacteriales</taxon>
        <taxon>Sphingobacteriaceae</taxon>
        <taxon>Pseudopedobacter</taxon>
    </lineage>
</organism>
<keyword evidence="4" id="KW-1185">Reference proteome</keyword>
<dbReference type="Proteomes" id="UP001597118">
    <property type="component" value="Unassembled WGS sequence"/>
</dbReference>
<reference evidence="4" key="1">
    <citation type="journal article" date="2019" name="Int. J. Syst. Evol. Microbiol.">
        <title>The Global Catalogue of Microorganisms (GCM) 10K type strain sequencing project: providing services to taxonomists for standard genome sequencing and annotation.</title>
        <authorList>
            <consortium name="The Broad Institute Genomics Platform"/>
            <consortium name="The Broad Institute Genome Sequencing Center for Infectious Disease"/>
            <person name="Wu L."/>
            <person name="Ma J."/>
        </authorList>
    </citation>
    <scope>NUCLEOTIDE SEQUENCE [LARGE SCALE GENOMIC DNA]</scope>
    <source>
        <strain evidence="4">CCUG 53762</strain>
    </source>
</reference>
<comment type="caution">
    <text evidence="3">The sequence shown here is derived from an EMBL/GenBank/DDBJ whole genome shotgun (WGS) entry which is preliminary data.</text>
</comment>
<evidence type="ECO:0000313" key="4">
    <source>
        <dbReference type="Proteomes" id="UP001597118"/>
    </source>
</evidence>
<evidence type="ECO:0000256" key="1">
    <source>
        <dbReference type="ARBA" id="ARBA00010558"/>
    </source>
</evidence>
<dbReference type="EMBL" id="JBHUDG010000038">
    <property type="protein sequence ID" value="MFD1631042.1"/>
    <property type="molecule type" value="Genomic_DNA"/>
</dbReference>
<gene>
    <name evidence="3" type="ORF">ACFSAH_14285</name>
</gene>
<evidence type="ECO:0000256" key="2">
    <source>
        <dbReference type="SAM" id="SignalP"/>
    </source>
</evidence>
<comment type="similarity">
    <text evidence="1">Belongs to the protease inhibitor I11 (ecotin) family.</text>
</comment>
<sequence length="165" mass="18979">MNRNTLKAIILLMTIMSMKTFAQSNYKVDLSPFPKPEKGQKQFVIEVPHSDNDDIKKIEFYVGKWEKTDKCNKHFLGGTFDKKDLKGWGYDYYVFNTKGNVGSTLMACLDNAKVDSFVQSQPIVTNYNGRMPIVIYVPEGYEVKFKIYTASQEVYSASEIQQKNK</sequence>
<dbReference type="SUPFAM" id="SSF49772">
    <property type="entry name" value="Ecotin, trypsin inhibitor"/>
    <property type="match status" value="1"/>
</dbReference>
<dbReference type="InterPro" id="IPR036198">
    <property type="entry name" value="Ecotin_sf"/>
</dbReference>
<accession>A0ABW4IGH5</accession>
<dbReference type="RefSeq" id="WP_379663414.1">
    <property type="nucleotide sequence ID" value="NZ_JBHUDG010000038.1"/>
</dbReference>
<dbReference type="PANTHER" id="PTHR35890">
    <property type="match status" value="1"/>
</dbReference>
<feature type="signal peptide" evidence="2">
    <location>
        <begin position="1"/>
        <end position="22"/>
    </location>
</feature>
<dbReference type="InterPro" id="IPR005658">
    <property type="entry name" value="Prot_inh_ecotin"/>
</dbReference>
<keyword evidence="2" id="KW-0732">Signal</keyword>
<dbReference type="PANTHER" id="PTHR35890:SF3">
    <property type="entry name" value="ECOTIN"/>
    <property type="match status" value="1"/>
</dbReference>
<name>A0ABW4IGH5_9SPHI</name>
<protein>
    <submittedName>
        <fullName evidence="3">Ecotin</fullName>
    </submittedName>
</protein>
<dbReference type="Pfam" id="PF03974">
    <property type="entry name" value="Ecotin"/>
    <property type="match status" value="1"/>
</dbReference>